<dbReference type="Proteomes" id="UP000789920">
    <property type="component" value="Unassembled WGS sequence"/>
</dbReference>
<accession>A0ACA9MVX2</accession>
<evidence type="ECO:0000313" key="1">
    <source>
        <dbReference type="EMBL" id="CAG8615515.1"/>
    </source>
</evidence>
<comment type="caution">
    <text evidence="1">The sequence shown here is derived from an EMBL/GenBank/DDBJ whole genome shotgun (WGS) entry which is preliminary data.</text>
</comment>
<organism evidence="1 2">
    <name type="scientific">Racocetra persica</name>
    <dbReference type="NCBI Taxonomy" id="160502"/>
    <lineage>
        <taxon>Eukaryota</taxon>
        <taxon>Fungi</taxon>
        <taxon>Fungi incertae sedis</taxon>
        <taxon>Mucoromycota</taxon>
        <taxon>Glomeromycotina</taxon>
        <taxon>Glomeromycetes</taxon>
        <taxon>Diversisporales</taxon>
        <taxon>Gigasporaceae</taxon>
        <taxon>Racocetra</taxon>
    </lineage>
</organism>
<gene>
    <name evidence="1" type="ORF">RPERSI_LOCUS6484</name>
</gene>
<reference evidence="1" key="1">
    <citation type="submission" date="2021-06" db="EMBL/GenBank/DDBJ databases">
        <authorList>
            <person name="Kallberg Y."/>
            <person name="Tangrot J."/>
            <person name="Rosling A."/>
        </authorList>
    </citation>
    <scope>NUCLEOTIDE SEQUENCE</scope>
    <source>
        <strain evidence="1">MA461A</strain>
    </source>
</reference>
<sequence>MEEELWLVFVAMNRLQEEAVDVVYCNIEVDNMPFYLILNTG</sequence>
<proteinExistence type="predicted"/>
<name>A0ACA9MVX2_9GLOM</name>
<keyword evidence="2" id="KW-1185">Reference proteome</keyword>
<protein>
    <submittedName>
        <fullName evidence="1">23390_t:CDS:1</fullName>
    </submittedName>
</protein>
<feature type="non-terminal residue" evidence="1">
    <location>
        <position position="41"/>
    </location>
</feature>
<evidence type="ECO:0000313" key="2">
    <source>
        <dbReference type="Proteomes" id="UP000789920"/>
    </source>
</evidence>
<dbReference type="EMBL" id="CAJVQC010010345">
    <property type="protein sequence ID" value="CAG8615515.1"/>
    <property type="molecule type" value="Genomic_DNA"/>
</dbReference>